<accession>A0ABS8PLW2</accession>
<gene>
    <name evidence="1" type="ORF">LQ567_04925</name>
</gene>
<dbReference type="RefSeq" id="WP_231002997.1">
    <property type="nucleotide sequence ID" value="NZ_JAJNEC010000004.1"/>
</dbReference>
<organism evidence="1 2">
    <name type="scientific">Niabella pedocola</name>
    <dbReference type="NCBI Taxonomy" id="1752077"/>
    <lineage>
        <taxon>Bacteria</taxon>
        <taxon>Pseudomonadati</taxon>
        <taxon>Bacteroidota</taxon>
        <taxon>Chitinophagia</taxon>
        <taxon>Chitinophagales</taxon>
        <taxon>Chitinophagaceae</taxon>
        <taxon>Niabella</taxon>
    </lineage>
</organism>
<proteinExistence type="predicted"/>
<dbReference type="EMBL" id="JAJNEC010000004">
    <property type="protein sequence ID" value="MCD2422094.1"/>
    <property type="molecule type" value="Genomic_DNA"/>
</dbReference>
<comment type="caution">
    <text evidence="1">The sequence shown here is derived from an EMBL/GenBank/DDBJ whole genome shotgun (WGS) entry which is preliminary data.</text>
</comment>
<name>A0ABS8PLW2_9BACT</name>
<dbReference type="Proteomes" id="UP001199816">
    <property type="component" value="Unassembled WGS sequence"/>
</dbReference>
<sequence length="81" mass="9785">MLEELYHNFKEQTARLDRQTDENVFQQLRGRYERQLQQQLSGEAKELMYAYKRNDILHLQHLLTESIAYYLSEFRTKAGST</sequence>
<protein>
    <submittedName>
        <fullName evidence="1">Uncharacterized protein</fullName>
    </submittedName>
</protein>
<evidence type="ECO:0000313" key="1">
    <source>
        <dbReference type="EMBL" id="MCD2422094.1"/>
    </source>
</evidence>
<evidence type="ECO:0000313" key="2">
    <source>
        <dbReference type="Proteomes" id="UP001199816"/>
    </source>
</evidence>
<keyword evidence="2" id="KW-1185">Reference proteome</keyword>
<reference evidence="1 2" key="1">
    <citation type="submission" date="2021-11" db="EMBL/GenBank/DDBJ databases">
        <title>Genomic of Niabella pedocola.</title>
        <authorList>
            <person name="Wu T."/>
        </authorList>
    </citation>
    <scope>NUCLEOTIDE SEQUENCE [LARGE SCALE GENOMIC DNA]</scope>
    <source>
        <strain evidence="1 2">JCM 31011</strain>
    </source>
</reference>